<evidence type="ECO:0000256" key="6">
    <source>
        <dbReference type="ARBA" id="ARBA00048785"/>
    </source>
</evidence>
<dbReference type="EMBL" id="QQPC01000015">
    <property type="protein sequence ID" value="REA83156.1"/>
    <property type="molecule type" value="Genomic_DNA"/>
</dbReference>
<dbReference type="InterPro" id="IPR002180">
    <property type="entry name" value="LS/RS"/>
</dbReference>
<comment type="function">
    <text evidence="8">Catalyzes the formation of 6,7-dimethyl-8-ribityllumazine by condensation of 5-amino-6-(D-ribitylamino)uracil with 3,4-dihydroxy-2-butanone 4-phosphate. This is the penultimate step in the biosynthesis of riboflavin.</text>
</comment>
<dbReference type="NCBIfam" id="NF000812">
    <property type="entry name" value="PRK00061.1-4"/>
    <property type="match status" value="1"/>
</dbReference>
<feature type="binding site" evidence="8">
    <location>
        <begin position="85"/>
        <end position="86"/>
    </location>
    <ligand>
        <name>(2S)-2-hydroxy-3-oxobutyl phosphate</name>
        <dbReference type="ChEBI" id="CHEBI:58830"/>
    </ligand>
</feature>
<keyword evidence="5 8" id="KW-0808">Transferase</keyword>
<comment type="subunit">
    <text evidence="8">Forms an icosahedral capsid composed of 60 subunits, arranged as a dodecamer of pentamers.</text>
</comment>
<organism evidence="9 10">
    <name type="scientific">Staphylococcus pseudintermedius</name>
    <dbReference type="NCBI Taxonomy" id="283734"/>
    <lineage>
        <taxon>Bacteria</taxon>
        <taxon>Bacillati</taxon>
        <taxon>Bacillota</taxon>
        <taxon>Bacilli</taxon>
        <taxon>Bacillales</taxon>
        <taxon>Staphylococcaceae</taxon>
        <taxon>Staphylococcus</taxon>
        <taxon>Staphylococcus intermedius group</taxon>
    </lineage>
</organism>
<evidence type="ECO:0000313" key="9">
    <source>
        <dbReference type="EMBL" id="REA83156.1"/>
    </source>
</evidence>
<evidence type="ECO:0000256" key="5">
    <source>
        <dbReference type="ARBA" id="ARBA00022679"/>
    </source>
</evidence>
<comment type="similarity">
    <text evidence="2 8">Belongs to the DMRL synthase family.</text>
</comment>
<dbReference type="GO" id="GO:0009349">
    <property type="term" value="C:riboflavin synthase complex"/>
    <property type="evidence" value="ECO:0007669"/>
    <property type="project" value="UniProtKB-UniRule"/>
</dbReference>
<evidence type="ECO:0000256" key="8">
    <source>
        <dbReference type="HAMAP-Rule" id="MF_00178"/>
    </source>
</evidence>
<comment type="pathway">
    <text evidence="1 8">Cofactor biosynthesis; riboflavin biosynthesis; riboflavin from 2-hydroxy-3-oxobutyl phosphate and 5-amino-6-(D-ribitylamino)uracil: step 1/2.</text>
</comment>
<protein>
    <recommendedName>
        <fullName evidence="7 8">6,7-dimethyl-8-ribityllumazine synthase</fullName>
        <shortName evidence="8">DMRL synthase</shortName>
        <shortName evidence="8">LS</shortName>
        <shortName evidence="8">Lumazine synthase</shortName>
        <ecNumber evidence="3 8">2.5.1.78</ecNumber>
    </recommendedName>
</protein>
<evidence type="ECO:0000256" key="7">
    <source>
        <dbReference type="ARBA" id="ARBA00072606"/>
    </source>
</evidence>
<reference evidence="10" key="1">
    <citation type="journal article" date="2018" name="Vet. Microbiol.">
        <title>Molecular epidemiology of methicillin-resistant staphylococci amongst veterinary personnel, personnel-owned pets, patients and the hospital environment of two companion animal veterinary hospitals.</title>
        <authorList>
            <person name="Worthing K.A."/>
            <person name="Brown J."/>
            <person name="Gerber L."/>
            <person name="Abraham S."/>
            <person name="Trott D."/>
            <person name="Norris J.M."/>
        </authorList>
    </citation>
    <scope>NUCLEOTIDE SEQUENCE [LARGE SCALE GENOMIC DNA]</scope>
    <source>
        <strain evidence="10">ST496-2</strain>
    </source>
</reference>
<dbReference type="PANTHER" id="PTHR21058">
    <property type="entry name" value="6,7-DIMETHYL-8-RIBITYLLUMAZINE SYNTHASE DMRL SYNTHASE LUMAZINE SYNTHASE"/>
    <property type="match status" value="1"/>
</dbReference>
<comment type="catalytic activity">
    <reaction evidence="6 8">
        <text>(2S)-2-hydroxy-3-oxobutyl phosphate + 5-amino-6-(D-ribitylamino)uracil = 6,7-dimethyl-8-(1-D-ribityl)lumazine + phosphate + 2 H2O + H(+)</text>
        <dbReference type="Rhea" id="RHEA:26152"/>
        <dbReference type="ChEBI" id="CHEBI:15377"/>
        <dbReference type="ChEBI" id="CHEBI:15378"/>
        <dbReference type="ChEBI" id="CHEBI:15934"/>
        <dbReference type="ChEBI" id="CHEBI:43474"/>
        <dbReference type="ChEBI" id="CHEBI:58201"/>
        <dbReference type="ChEBI" id="CHEBI:58830"/>
        <dbReference type="EC" id="2.5.1.78"/>
    </reaction>
</comment>
<dbReference type="OrthoDB" id="9809709at2"/>
<dbReference type="PANTHER" id="PTHR21058:SF0">
    <property type="entry name" value="6,7-DIMETHYL-8-RIBITYLLUMAZINE SYNTHASE"/>
    <property type="match status" value="1"/>
</dbReference>
<dbReference type="Gene3D" id="3.40.50.960">
    <property type="entry name" value="Lumazine/riboflavin synthase"/>
    <property type="match status" value="1"/>
</dbReference>
<dbReference type="InterPro" id="IPR036467">
    <property type="entry name" value="LS/RS_sf"/>
</dbReference>
<dbReference type="EC" id="2.5.1.78" evidence="3 8"/>
<dbReference type="Pfam" id="PF00885">
    <property type="entry name" value="DMRL_synthase"/>
    <property type="match status" value="1"/>
</dbReference>
<accession>A0A3D8ZF55</accession>
<dbReference type="GO" id="GO:0005829">
    <property type="term" value="C:cytosol"/>
    <property type="evidence" value="ECO:0007669"/>
    <property type="project" value="TreeGrafter"/>
</dbReference>
<evidence type="ECO:0000256" key="4">
    <source>
        <dbReference type="ARBA" id="ARBA00022619"/>
    </source>
</evidence>
<dbReference type="GO" id="GO:0000906">
    <property type="term" value="F:6,7-dimethyl-8-ribityllumazine synthase activity"/>
    <property type="evidence" value="ECO:0007669"/>
    <property type="project" value="UniProtKB-UniRule"/>
</dbReference>
<proteinExistence type="inferred from homology"/>
<feature type="binding site" evidence="8">
    <location>
        <position position="113"/>
    </location>
    <ligand>
        <name>5-amino-6-(D-ribitylamino)uracil</name>
        <dbReference type="ChEBI" id="CHEBI:15934"/>
    </ligand>
</feature>
<dbReference type="UniPathway" id="UPA00275">
    <property type="reaction ID" value="UER00404"/>
</dbReference>
<dbReference type="FunFam" id="3.40.50.960:FF:000001">
    <property type="entry name" value="6,7-dimethyl-8-ribityllumazine synthase"/>
    <property type="match status" value="1"/>
</dbReference>
<dbReference type="HAMAP" id="MF_00178">
    <property type="entry name" value="Lumazine_synth"/>
    <property type="match status" value="1"/>
</dbReference>
<feature type="binding site" evidence="8">
    <location>
        <position position="22"/>
    </location>
    <ligand>
        <name>5-amino-6-(D-ribitylamino)uracil</name>
        <dbReference type="ChEBI" id="CHEBI:15934"/>
    </ligand>
</feature>
<dbReference type="NCBIfam" id="TIGR00114">
    <property type="entry name" value="lumazine-synth"/>
    <property type="match status" value="1"/>
</dbReference>
<dbReference type="GO" id="GO:0009231">
    <property type="term" value="P:riboflavin biosynthetic process"/>
    <property type="evidence" value="ECO:0007669"/>
    <property type="project" value="UniProtKB-UniRule"/>
</dbReference>
<name>A0A3D8ZF55_STAPS</name>
<feature type="binding site" evidence="8">
    <location>
        <position position="127"/>
    </location>
    <ligand>
        <name>(2S)-2-hydroxy-3-oxobutyl phosphate</name>
        <dbReference type="ChEBI" id="CHEBI:58830"/>
    </ligand>
</feature>
<comment type="caution">
    <text evidence="9">The sequence shown here is derived from an EMBL/GenBank/DDBJ whole genome shotgun (WGS) entry which is preliminary data.</text>
</comment>
<feature type="binding site" evidence="8">
    <location>
        <begin position="56"/>
        <end position="58"/>
    </location>
    <ligand>
        <name>5-amino-6-(D-ribitylamino)uracil</name>
        <dbReference type="ChEBI" id="CHEBI:15934"/>
    </ligand>
</feature>
<feature type="binding site" evidence="8">
    <location>
        <begin position="80"/>
        <end position="82"/>
    </location>
    <ligand>
        <name>5-amino-6-(D-ribitylamino)uracil</name>
        <dbReference type="ChEBI" id="CHEBI:15934"/>
    </ligand>
</feature>
<evidence type="ECO:0000256" key="3">
    <source>
        <dbReference type="ARBA" id="ARBA00012664"/>
    </source>
</evidence>
<dbReference type="AlphaFoldDB" id="A0A3D8ZF55"/>
<dbReference type="Proteomes" id="UP000256409">
    <property type="component" value="Unassembled WGS sequence"/>
</dbReference>
<dbReference type="SUPFAM" id="SSF52121">
    <property type="entry name" value="Lumazine synthase"/>
    <property type="match status" value="1"/>
</dbReference>
<dbReference type="CDD" id="cd09209">
    <property type="entry name" value="Lumazine_synthase-I"/>
    <property type="match status" value="1"/>
</dbReference>
<evidence type="ECO:0000256" key="1">
    <source>
        <dbReference type="ARBA" id="ARBA00004917"/>
    </source>
</evidence>
<evidence type="ECO:0000313" key="10">
    <source>
        <dbReference type="Proteomes" id="UP000256409"/>
    </source>
</evidence>
<sequence>MMKFEGQLNGKGLKIGVVVSRFNDLITGRLLDGAQDALRRHQVAEDSIDVAYVPGAFELPIVAKKMAQTGKYDAVVTLGCVIRGATSHYDYVCNEAAKGIAKASDDTGVPVIFGVLTTENIEQAIERAGTKAGNKGAESAVAAIEMANLLRQMNA</sequence>
<feature type="active site" description="Proton donor" evidence="8">
    <location>
        <position position="88"/>
    </location>
</feature>
<gene>
    <name evidence="8" type="primary">ribH</name>
    <name evidence="9" type="ORF">DV961_03410</name>
</gene>
<evidence type="ECO:0000256" key="2">
    <source>
        <dbReference type="ARBA" id="ARBA00007424"/>
    </source>
</evidence>
<keyword evidence="4 8" id="KW-0686">Riboflavin biosynthesis</keyword>
<dbReference type="InterPro" id="IPR034964">
    <property type="entry name" value="LS"/>
</dbReference>